<dbReference type="SUPFAM" id="SSF53850">
    <property type="entry name" value="Periplasmic binding protein-like II"/>
    <property type="match status" value="1"/>
</dbReference>
<dbReference type="PROSITE" id="PS01039">
    <property type="entry name" value="SBP_BACTERIAL_3"/>
    <property type="match status" value="1"/>
</dbReference>
<name>A0ABU6K0T1_9RHOO</name>
<comment type="subcellular location">
    <subcellularLocation>
        <location evidence="1">Cell envelope</location>
    </subcellularLocation>
</comment>
<evidence type="ECO:0000256" key="3">
    <source>
        <dbReference type="ARBA" id="ARBA00022729"/>
    </source>
</evidence>
<dbReference type="Pfam" id="PF00497">
    <property type="entry name" value="SBP_bac_3"/>
    <property type="match status" value="1"/>
</dbReference>
<sequence length="262" mass="28109">MNTRIALAAIISAVSLVATSSAYAQAALDTITKSKKVRIAIPTDYPPYGTIGTDLKPQGLDIDFANYIGSKLGATVELVPVTAANRIAYLQSGKADVVVSTLGKTPEREKVIDYTYSYSPFFIAIFAKKDVTIKSFADLAGKTVATTRGATADAELSKVMPANTEVKRFEDHVGASSAFLSGQTQVIATSAPEMATVIQRNPQANIEMKLVLKNSPNYIGVNKGEEKLRARINEIIAEAKTNGEIDRLAKKWLGREAGELPL</sequence>
<evidence type="ECO:0000313" key="8">
    <source>
        <dbReference type="Proteomes" id="UP001331561"/>
    </source>
</evidence>
<evidence type="ECO:0000256" key="5">
    <source>
        <dbReference type="SAM" id="SignalP"/>
    </source>
</evidence>
<dbReference type="InterPro" id="IPR001638">
    <property type="entry name" value="Solute-binding_3/MltF_N"/>
</dbReference>
<dbReference type="SMART" id="SM00062">
    <property type="entry name" value="PBPb"/>
    <property type="match status" value="1"/>
</dbReference>
<dbReference type="Proteomes" id="UP001331561">
    <property type="component" value="Unassembled WGS sequence"/>
</dbReference>
<comment type="similarity">
    <text evidence="2 4">Belongs to the bacterial solute-binding protein 3 family.</text>
</comment>
<proteinExistence type="inferred from homology"/>
<dbReference type="RefSeq" id="WP_327598235.1">
    <property type="nucleotide sequence ID" value="NZ_JAYXHS010000001.1"/>
</dbReference>
<reference evidence="7 8" key="1">
    <citation type="submission" date="2024-01" db="EMBL/GenBank/DDBJ databases">
        <title>Uliginosibacterium soil sp. nov.</title>
        <authorList>
            <person name="Lv Y."/>
        </authorList>
    </citation>
    <scope>NUCLEOTIDE SEQUENCE [LARGE SCALE GENOMIC DNA]</scope>
    <source>
        <strain evidence="7 8">H3</strain>
    </source>
</reference>
<dbReference type="Gene3D" id="3.40.190.10">
    <property type="entry name" value="Periplasmic binding protein-like II"/>
    <property type="match status" value="2"/>
</dbReference>
<evidence type="ECO:0000256" key="1">
    <source>
        <dbReference type="ARBA" id="ARBA00004196"/>
    </source>
</evidence>
<feature type="chain" id="PRO_5045057855" evidence="5">
    <location>
        <begin position="27"/>
        <end position="262"/>
    </location>
</feature>
<dbReference type="EMBL" id="JAYXHS010000001">
    <property type="protein sequence ID" value="MEC5385276.1"/>
    <property type="molecule type" value="Genomic_DNA"/>
</dbReference>
<comment type="caution">
    <text evidence="7">The sequence shown here is derived from an EMBL/GenBank/DDBJ whole genome shotgun (WGS) entry which is preliminary data.</text>
</comment>
<dbReference type="InterPro" id="IPR018313">
    <property type="entry name" value="SBP_3_CS"/>
</dbReference>
<evidence type="ECO:0000256" key="4">
    <source>
        <dbReference type="RuleBase" id="RU003744"/>
    </source>
</evidence>
<evidence type="ECO:0000256" key="2">
    <source>
        <dbReference type="ARBA" id="ARBA00010333"/>
    </source>
</evidence>
<gene>
    <name evidence="7" type="ORF">VVD49_06050</name>
</gene>
<dbReference type="PANTHER" id="PTHR35936:SF37">
    <property type="entry name" value="AMINO ACID ABC TRANSPORTER SUBSTRATE-BINDING PROTEIN"/>
    <property type="match status" value="1"/>
</dbReference>
<feature type="signal peptide" evidence="5">
    <location>
        <begin position="1"/>
        <end position="26"/>
    </location>
</feature>
<feature type="domain" description="Solute-binding protein family 3/N-terminal" evidence="6">
    <location>
        <begin position="36"/>
        <end position="256"/>
    </location>
</feature>
<evidence type="ECO:0000259" key="6">
    <source>
        <dbReference type="SMART" id="SM00062"/>
    </source>
</evidence>
<dbReference type="PANTHER" id="PTHR35936">
    <property type="entry name" value="MEMBRANE-BOUND LYTIC MUREIN TRANSGLYCOSYLASE F"/>
    <property type="match status" value="1"/>
</dbReference>
<keyword evidence="8" id="KW-1185">Reference proteome</keyword>
<accession>A0ABU6K0T1</accession>
<evidence type="ECO:0000313" key="7">
    <source>
        <dbReference type="EMBL" id="MEC5385276.1"/>
    </source>
</evidence>
<protein>
    <submittedName>
        <fullName evidence="7">Transporter substrate-binding domain-containing protein</fullName>
    </submittedName>
</protein>
<keyword evidence="3 5" id="KW-0732">Signal</keyword>
<organism evidence="7 8">
    <name type="scientific">Uliginosibacterium silvisoli</name>
    <dbReference type="NCBI Taxonomy" id="3114758"/>
    <lineage>
        <taxon>Bacteria</taxon>
        <taxon>Pseudomonadati</taxon>
        <taxon>Pseudomonadota</taxon>
        <taxon>Betaproteobacteria</taxon>
        <taxon>Rhodocyclales</taxon>
        <taxon>Zoogloeaceae</taxon>
        <taxon>Uliginosibacterium</taxon>
    </lineage>
</organism>